<dbReference type="EMBL" id="BNJQ01000025">
    <property type="protein sequence ID" value="GHP09441.1"/>
    <property type="molecule type" value="Genomic_DNA"/>
</dbReference>
<accession>A0A830HVH3</accession>
<dbReference type="PANTHER" id="PTHR46533">
    <property type="entry name" value="ZINC FINGER MYND DOMAIN-CONTAINING PROTEIN 12"/>
    <property type="match status" value="1"/>
</dbReference>
<organism evidence="1 2">
    <name type="scientific">Pycnococcus provasolii</name>
    <dbReference type="NCBI Taxonomy" id="41880"/>
    <lineage>
        <taxon>Eukaryota</taxon>
        <taxon>Viridiplantae</taxon>
        <taxon>Chlorophyta</taxon>
        <taxon>Pseudoscourfieldiophyceae</taxon>
        <taxon>Pseudoscourfieldiales</taxon>
        <taxon>Pycnococcaceae</taxon>
        <taxon>Pycnococcus</taxon>
    </lineage>
</organism>
<comment type="caution">
    <text evidence="1">The sequence shown here is derived from an EMBL/GenBank/DDBJ whole genome shotgun (WGS) entry which is preliminary data.</text>
</comment>
<dbReference type="Proteomes" id="UP000660262">
    <property type="component" value="Unassembled WGS sequence"/>
</dbReference>
<dbReference type="AlphaFoldDB" id="A0A830HVH3"/>
<proteinExistence type="predicted"/>
<reference evidence="1" key="1">
    <citation type="submission" date="2020-10" db="EMBL/GenBank/DDBJ databases">
        <title>Unveiling of a novel bifunctional photoreceptor, Dualchrome1, isolated from a cosmopolitan green alga.</title>
        <authorList>
            <person name="Suzuki S."/>
            <person name="Kawachi M."/>
        </authorList>
    </citation>
    <scope>NUCLEOTIDE SEQUENCE</scope>
    <source>
        <strain evidence="1">NIES 2893</strain>
    </source>
</reference>
<keyword evidence="2" id="KW-1185">Reference proteome</keyword>
<protein>
    <submittedName>
        <fullName evidence="1">Uncharacterized protein</fullName>
    </submittedName>
</protein>
<dbReference type="OrthoDB" id="674604at2759"/>
<dbReference type="PANTHER" id="PTHR46533:SF1">
    <property type="entry name" value="ZINC FINGER MYND DOMAIN-CONTAINING PROTEIN 12"/>
    <property type="match status" value="1"/>
</dbReference>
<evidence type="ECO:0000313" key="1">
    <source>
        <dbReference type="EMBL" id="GHP09441.1"/>
    </source>
</evidence>
<name>A0A830HVH3_9CHLO</name>
<dbReference type="InterPro" id="IPR053248">
    <property type="entry name" value="Zinc_finger_MYND_domain"/>
</dbReference>
<sequence>MAEELPYTLFSLGPAQLHQLHTANLVPCPQSPHGKFFVMAEVAQQLFQETPAAFAKDLRAGHYVKMVSDAPAIVATVEALDIPHESGFSGRADAQGIVLLPPETVEQLLSDRRKTHLVQPFRLALLKLASQEAARFMANGHYEAALPIALDAVRQGQALFQPAPALQLFPLYLLAAQAHLGLKRAKPCEEFLGLASWLALKEPEAATHVMRSQLSRLMGQLHALQGRRQEALAAFADDVYHCSLEYGAEDVRTSLGFYNLAKVFHVLGNTEESMACSGLVVRIWLTTLLQLVLHVDVATAESVAAKAEPGSAAAGSGGGANAAAMAEIPLGRAQLLEVADMLADISSMRSSALGDTHTSIGGTHLAAALALVHVGVADRALEHVDRALAVFPATERDLLLHSQAVSKLAKEMLADETA</sequence>
<evidence type="ECO:0000313" key="2">
    <source>
        <dbReference type="Proteomes" id="UP000660262"/>
    </source>
</evidence>
<gene>
    <name evidence="1" type="ORF">PPROV_000817600</name>
</gene>